<evidence type="ECO:0000313" key="1">
    <source>
        <dbReference type="EMBL" id="KXT12680.1"/>
    </source>
</evidence>
<dbReference type="EMBL" id="LFZO01000143">
    <property type="protein sequence ID" value="KXT12679.1"/>
    <property type="molecule type" value="Genomic_DNA"/>
</dbReference>
<protein>
    <submittedName>
        <fullName evidence="1">Uncharacterized protein</fullName>
    </submittedName>
</protein>
<keyword evidence="2" id="KW-1185">Reference proteome</keyword>
<gene>
    <name evidence="1" type="ORF">AC579_3277</name>
</gene>
<organism evidence="1 2">
    <name type="scientific">Pseudocercospora musae</name>
    <dbReference type="NCBI Taxonomy" id="113226"/>
    <lineage>
        <taxon>Eukaryota</taxon>
        <taxon>Fungi</taxon>
        <taxon>Dikarya</taxon>
        <taxon>Ascomycota</taxon>
        <taxon>Pezizomycotina</taxon>
        <taxon>Dothideomycetes</taxon>
        <taxon>Dothideomycetidae</taxon>
        <taxon>Mycosphaerellales</taxon>
        <taxon>Mycosphaerellaceae</taxon>
        <taxon>Pseudocercospora</taxon>
    </lineage>
</organism>
<sequence>MASVNKHTSLLAWRCCVGSGSGSGLGFGRSHDFTFSLHFLFEDIYDSLAVIQQSTHKLTYVAVLLVAVWSG</sequence>
<accession>A0A139ID88</accession>
<dbReference type="Proteomes" id="UP000073492">
    <property type="component" value="Unassembled WGS sequence"/>
</dbReference>
<reference evidence="1 2" key="1">
    <citation type="submission" date="2015-07" db="EMBL/GenBank/DDBJ databases">
        <title>Comparative genomics of the Sigatoka disease complex on banana suggests a link between parallel evolutionary changes in Pseudocercospora fijiensis and Pseudocercospora eumusae and increased virulence on the banana host.</title>
        <authorList>
            <person name="Chang T.-C."/>
            <person name="Salvucci A."/>
            <person name="Crous P.W."/>
            <person name="Stergiopoulos I."/>
        </authorList>
    </citation>
    <scope>NUCLEOTIDE SEQUENCE [LARGE SCALE GENOMIC DNA]</scope>
    <source>
        <strain evidence="1 2">CBS 116634</strain>
    </source>
</reference>
<proteinExistence type="predicted"/>
<dbReference type="EMBL" id="LFZO01000143">
    <property type="protein sequence ID" value="KXT12680.1"/>
    <property type="molecule type" value="Genomic_DNA"/>
</dbReference>
<name>A0A139ID88_9PEZI</name>
<dbReference type="AlphaFoldDB" id="A0A139ID88"/>
<evidence type="ECO:0000313" key="2">
    <source>
        <dbReference type="Proteomes" id="UP000073492"/>
    </source>
</evidence>
<comment type="caution">
    <text evidence="1">The sequence shown here is derived from an EMBL/GenBank/DDBJ whole genome shotgun (WGS) entry which is preliminary data.</text>
</comment>